<dbReference type="InterPro" id="IPR013783">
    <property type="entry name" value="Ig-like_fold"/>
</dbReference>
<keyword evidence="5" id="KW-0564">Palmitate</keyword>
<evidence type="ECO:0000313" key="10">
    <source>
        <dbReference type="Proteomes" id="UP000297861"/>
    </source>
</evidence>
<keyword evidence="3 8" id="KW-0732">Signal</keyword>
<dbReference type="STRING" id="1121485.GCA_000426485_00659"/>
<keyword evidence="4" id="KW-0472">Membrane</keyword>
<name>A0A4Y8L3Z6_9BACT</name>
<keyword evidence="10" id="KW-1185">Reference proteome</keyword>
<dbReference type="AlphaFoldDB" id="A0A4Y8L3Z6"/>
<keyword evidence="7" id="KW-0449">Lipoprotein</keyword>
<gene>
    <name evidence="9" type="ORF">E2605_11565</name>
</gene>
<dbReference type="EMBL" id="SOML01000006">
    <property type="protein sequence ID" value="TFD96222.1"/>
    <property type="molecule type" value="Genomic_DNA"/>
</dbReference>
<evidence type="ECO:0000256" key="4">
    <source>
        <dbReference type="ARBA" id="ARBA00023136"/>
    </source>
</evidence>
<comment type="subcellular location">
    <subcellularLocation>
        <location evidence="1">Cell outer membrane</location>
    </subcellularLocation>
</comment>
<dbReference type="GO" id="GO:0009279">
    <property type="term" value="C:cell outer membrane"/>
    <property type="evidence" value="ECO:0007669"/>
    <property type="project" value="UniProtKB-SubCell"/>
</dbReference>
<evidence type="ECO:0000313" key="9">
    <source>
        <dbReference type="EMBL" id="TFD96222.1"/>
    </source>
</evidence>
<dbReference type="InterPro" id="IPR014941">
    <property type="entry name" value="FimB/Mfa2/Mfa3"/>
</dbReference>
<evidence type="ECO:0000256" key="6">
    <source>
        <dbReference type="ARBA" id="ARBA00023237"/>
    </source>
</evidence>
<dbReference type="PROSITE" id="PS51257">
    <property type="entry name" value="PROKAR_LIPOPROTEIN"/>
    <property type="match status" value="1"/>
</dbReference>
<dbReference type="OrthoDB" id="1090227at2"/>
<dbReference type="RefSeq" id="WP_134436528.1">
    <property type="nucleotide sequence ID" value="NZ_SOML01000006.1"/>
</dbReference>
<comment type="caution">
    <text evidence="9">The sequence shown here is derived from an EMBL/GenBank/DDBJ whole genome shotgun (WGS) entry which is preliminary data.</text>
</comment>
<evidence type="ECO:0000256" key="5">
    <source>
        <dbReference type="ARBA" id="ARBA00023139"/>
    </source>
</evidence>
<feature type="signal peptide" evidence="8">
    <location>
        <begin position="1"/>
        <end position="19"/>
    </location>
</feature>
<dbReference type="Proteomes" id="UP000297861">
    <property type="component" value="Unassembled WGS sequence"/>
</dbReference>
<evidence type="ECO:0000256" key="7">
    <source>
        <dbReference type="ARBA" id="ARBA00023288"/>
    </source>
</evidence>
<dbReference type="Gene3D" id="2.60.40.10">
    <property type="entry name" value="Immunoglobulins"/>
    <property type="match status" value="1"/>
</dbReference>
<organism evidence="9 10">
    <name type="scientific">Dysgonomonas capnocytophagoides</name>
    <dbReference type="NCBI Taxonomy" id="45254"/>
    <lineage>
        <taxon>Bacteria</taxon>
        <taxon>Pseudomonadati</taxon>
        <taxon>Bacteroidota</taxon>
        <taxon>Bacteroidia</taxon>
        <taxon>Bacteroidales</taxon>
        <taxon>Dysgonomonadaceae</taxon>
        <taxon>Dysgonomonas</taxon>
    </lineage>
</organism>
<sequence>MKYFIINIMALLLVACSTADDLPTSEDGVEIAFSMNIQENTSVSLLRSSSYDDSSIRCVDLLVFDEHQAFMERIQVNSIENSGDTRTFSARILPTGSARSIYVIANGRDLSGNDIINFSELSSGLSMESVAQLLKTTSLYAYTSPQCPLIMWGRADLTEVRSGTTINNINMIRMVAAMKMECETPTEENGLADFSLTGFTLLQSSAFGKVIPSDYTSSNSLPASVSLPSGIHYINYVNTEGAGVWNLASSNVTSDIYLYERSNILDNTGISVIIRGEYKGVDGYYKIWLTDGNKEPVSPVRNHRYLTRISRVSGSGYLTLQEAVAADYTADIFFEIIDNNDDITDIVVDAKYELGVSSNRVSFSGSGTKTIGTVLSTNTAVTLTAVADVDWITGLSFSGSGNRYILSGSLLAAPSARQGNIIVRAGNLVRTITVEQQP</sequence>
<dbReference type="Pfam" id="PF08842">
    <property type="entry name" value="Mfa2"/>
    <property type="match status" value="1"/>
</dbReference>
<accession>A0A4Y8L3Z6</accession>
<evidence type="ECO:0000256" key="1">
    <source>
        <dbReference type="ARBA" id="ARBA00004442"/>
    </source>
</evidence>
<evidence type="ECO:0000256" key="3">
    <source>
        <dbReference type="ARBA" id="ARBA00022729"/>
    </source>
</evidence>
<keyword evidence="6" id="KW-0998">Cell outer membrane</keyword>
<evidence type="ECO:0000256" key="8">
    <source>
        <dbReference type="SAM" id="SignalP"/>
    </source>
</evidence>
<protein>
    <recommendedName>
        <fullName evidence="11">DUF4906 domain-containing protein</fullName>
    </recommendedName>
</protein>
<feature type="chain" id="PRO_5021257324" description="DUF4906 domain-containing protein" evidence="8">
    <location>
        <begin position="20"/>
        <end position="438"/>
    </location>
</feature>
<proteinExistence type="inferred from homology"/>
<evidence type="ECO:0008006" key="11">
    <source>
        <dbReference type="Google" id="ProtNLM"/>
    </source>
</evidence>
<reference evidence="9 10" key="1">
    <citation type="submission" date="2019-03" db="EMBL/GenBank/DDBJ databases">
        <title>San Antonio Military Medical Center submission to MRSN (WRAIR), pending publication.</title>
        <authorList>
            <person name="Blyth D.M."/>
            <person name="Mccarthy S.L."/>
            <person name="Schall S.E."/>
            <person name="Stam J.A."/>
            <person name="Ong A.C."/>
            <person name="Mcgann P.T."/>
        </authorList>
    </citation>
    <scope>NUCLEOTIDE SEQUENCE [LARGE SCALE GENOMIC DNA]</scope>
    <source>
        <strain evidence="9 10">MRSN571793</strain>
    </source>
</reference>
<evidence type="ECO:0000256" key="2">
    <source>
        <dbReference type="ARBA" id="ARBA00007248"/>
    </source>
</evidence>
<comment type="similarity">
    <text evidence="2">Belongs to the bacteroidetes fimbrillin superfamily. FimB/Mfa2 family.</text>
</comment>